<evidence type="ECO:0000313" key="2">
    <source>
        <dbReference type="Proteomes" id="UP000887116"/>
    </source>
</evidence>
<proteinExistence type="predicted"/>
<dbReference type="Proteomes" id="UP000887116">
    <property type="component" value="Unassembled WGS sequence"/>
</dbReference>
<dbReference type="AlphaFoldDB" id="A0A8X6GA02"/>
<comment type="caution">
    <text evidence="1">The sequence shown here is derived from an EMBL/GenBank/DDBJ whole genome shotgun (WGS) entry which is preliminary data.</text>
</comment>
<keyword evidence="2" id="KW-1185">Reference proteome</keyword>
<dbReference type="OrthoDB" id="10558453at2759"/>
<accession>A0A8X6GA02</accession>
<protein>
    <submittedName>
        <fullName evidence="1">Uncharacterized protein</fullName>
    </submittedName>
</protein>
<organism evidence="1 2">
    <name type="scientific">Trichonephila clavata</name>
    <name type="common">Joro spider</name>
    <name type="synonym">Nephila clavata</name>
    <dbReference type="NCBI Taxonomy" id="2740835"/>
    <lineage>
        <taxon>Eukaryota</taxon>
        <taxon>Metazoa</taxon>
        <taxon>Ecdysozoa</taxon>
        <taxon>Arthropoda</taxon>
        <taxon>Chelicerata</taxon>
        <taxon>Arachnida</taxon>
        <taxon>Araneae</taxon>
        <taxon>Araneomorphae</taxon>
        <taxon>Entelegynae</taxon>
        <taxon>Araneoidea</taxon>
        <taxon>Nephilidae</taxon>
        <taxon>Trichonephila</taxon>
    </lineage>
</organism>
<evidence type="ECO:0000313" key="1">
    <source>
        <dbReference type="EMBL" id="GFQ99297.1"/>
    </source>
</evidence>
<reference evidence="1" key="1">
    <citation type="submission" date="2020-07" db="EMBL/GenBank/DDBJ databases">
        <title>Multicomponent nature underlies the extraordinary mechanical properties of spider dragline silk.</title>
        <authorList>
            <person name="Kono N."/>
            <person name="Nakamura H."/>
            <person name="Mori M."/>
            <person name="Yoshida Y."/>
            <person name="Ohtoshi R."/>
            <person name="Malay A.D."/>
            <person name="Moran D.A.P."/>
            <person name="Tomita M."/>
            <person name="Numata K."/>
            <person name="Arakawa K."/>
        </authorList>
    </citation>
    <scope>NUCLEOTIDE SEQUENCE</scope>
</reference>
<name>A0A8X6GA02_TRICU</name>
<dbReference type="EMBL" id="BMAO01015094">
    <property type="protein sequence ID" value="GFQ99297.1"/>
    <property type="molecule type" value="Genomic_DNA"/>
</dbReference>
<gene>
    <name evidence="1" type="ORF">TNCT_572361</name>
</gene>
<sequence length="75" mass="8770">MDINFPYCVGETQQKDNGGQEFTIPFTPAFCPRRKTNHTHKIEDAEIVCFTCFGCLRGMRFWAGMALLQRRLLRR</sequence>